<dbReference type="KEGG" id="phu:Phum_PHUM407830"/>
<dbReference type="EnsemblMetazoa" id="PHUM407830-RA">
    <property type="protein sequence ID" value="PHUM407830-PA"/>
    <property type="gene ID" value="PHUM407830"/>
</dbReference>
<evidence type="ECO:0000259" key="1">
    <source>
        <dbReference type="Pfam" id="PF01712"/>
    </source>
</evidence>
<sequence>MSRFQSVSSVKIVPSKPVKISVEGNIGSGKSTFLNYFKQFSFVETYYEPLEKWRDVQGHNLLQLLYTDMSKWAATFQSYVQLTRTQIQTSKPRAETKIQMFERSIQNNRHCFLENAYENGYILPAQYFVLCKWYEWIKQNNDISLDLIVYLKTSPEVVHKRVLSRNRPEESISLKYVQSIHDAHENWLSSSNLKVPVFVVDADKQFAEVINVCQKNLPSLFDPETVGNKYFIFFFFMYVINMMKNLNNQLNMFFFLTTDK</sequence>
<dbReference type="OrthoDB" id="567086at2759"/>
<dbReference type="eggNOG" id="KOG4235">
    <property type="taxonomic scope" value="Eukaryota"/>
</dbReference>
<name>E0VRZ9_PEDHC</name>
<evidence type="ECO:0000313" key="4">
    <source>
        <dbReference type="Proteomes" id="UP000009046"/>
    </source>
</evidence>
<dbReference type="AlphaFoldDB" id="E0VRZ9"/>
<dbReference type="InterPro" id="IPR050566">
    <property type="entry name" value="Deoxyribonucleoside_kinase"/>
</dbReference>
<dbReference type="VEuPathDB" id="VectorBase:PHUM407830"/>
<dbReference type="InterPro" id="IPR027417">
    <property type="entry name" value="P-loop_NTPase"/>
</dbReference>
<dbReference type="GeneID" id="8234038"/>
<gene>
    <name evidence="3" type="primary">8234038</name>
    <name evidence="2" type="ORF">Phum_PHUM407830</name>
</gene>
<proteinExistence type="predicted"/>
<dbReference type="InterPro" id="IPR031314">
    <property type="entry name" value="DNK_dom"/>
</dbReference>
<dbReference type="Proteomes" id="UP000009046">
    <property type="component" value="Unassembled WGS sequence"/>
</dbReference>
<dbReference type="GO" id="GO:0019136">
    <property type="term" value="F:deoxynucleoside kinase activity"/>
    <property type="evidence" value="ECO:0007669"/>
    <property type="project" value="UniProtKB-EC"/>
</dbReference>
<protein>
    <submittedName>
        <fullName evidence="2 3">Deoxynucleoside kinase, putative</fullName>
        <ecNumber evidence="2">2.7.1.145</ecNumber>
    </submittedName>
</protein>
<evidence type="ECO:0000313" key="3">
    <source>
        <dbReference type="EnsemblMetazoa" id="PHUM407830-PA"/>
    </source>
</evidence>
<evidence type="ECO:0000313" key="2">
    <source>
        <dbReference type="EMBL" id="EEB16155.1"/>
    </source>
</evidence>
<keyword evidence="2" id="KW-0808">Transferase</keyword>
<dbReference type="SUPFAM" id="SSF52540">
    <property type="entry name" value="P-loop containing nucleoside triphosphate hydrolases"/>
    <property type="match status" value="1"/>
</dbReference>
<dbReference type="PANTHER" id="PTHR10513">
    <property type="entry name" value="DEOXYNUCLEOSIDE KINASE"/>
    <property type="match status" value="1"/>
</dbReference>
<dbReference type="Pfam" id="PF01712">
    <property type="entry name" value="dNK"/>
    <property type="match status" value="1"/>
</dbReference>
<dbReference type="STRING" id="121224.E0VRZ9"/>
<keyword evidence="2" id="KW-0418">Kinase</keyword>
<feature type="domain" description="Deoxynucleoside kinase" evidence="1">
    <location>
        <begin position="20"/>
        <end position="208"/>
    </location>
</feature>
<reference evidence="3" key="3">
    <citation type="submission" date="2021-02" db="UniProtKB">
        <authorList>
            <consortium name="EnsemblMetazoa"/>
        </authorList>
    </citation>
    <scope>IDENTIFICATION</scope>
    <source>
        <strain evidence="3">USDA</strain>
    </source>
</reference>
<reference evidence="2" key="2">
    <citation type="submission" date="2007-04" db="EMBL/GenBank/DDBJ databases">
        <title>The genome of the human body louse.</title>
        <authorList>
            <consortium name="The Human Body Louse Genome Consortium"/>
            <person name="Kirkness E."/>
            <person name="Walenz B."/>
            <person name="Hass B."/>
            <person name="Bruggner R."/>
            <person name="Strausberg R."/>
        </authorList>
    </citation>
    <scope>NUCLEOTIDE SEQUENCE</scope>
    <source>
        <strain evidence="2">USDA</strain>
    </source>
</reference>
<dbReference type="CDD" id="cd01673">
    <property type="entry name" value="dNK"/>
    <property type="match status" value="1"/>
</dbReference>
<accession>E0VRZ9</accession>
<dbReference type="HOGENOM" id="CLU_030466_1_0_1"/>
<organism>
    <name type="scientific">Pediculus humanus subsp. corporis</name>
    <name type="common">Body louse</name>
    <dbReference type="NCBI Taxonomy" id="121224"/>
    <lineage>
        <taxon>Eukaryota</taxon>
        <taxon>Metazoa</taxon>
        <taxon>Ecdysozoa</taxon>
        <taxon>Arthropoda</taxon>
        <taxon>Hexapoda</taxon>
        <taxon>Insecta</taxon>
        <taxon>Pterygota</taxon>
        <taxon>Neoptera</taxon>
        <taxon>Paraneoptera</taxon>
        <taxon>Psocodea</taxon>
        <taxon>Troctomorpha</taxon>
        <taxon>Phthiraptera</taxon>
        <taxon>Anoplura</taxon>
        <taxon>Pediculidae</taxon>
        <taxon>Pediculus</taxon>
    </lineage>
</organism>
<reference evidence="2" key="1">
    <citation type="submission" date="2007-04" db="EMBL/GenBank/DDBJ databases">
        <title>Annotation of Pediculus humanus corporis strain USDA.</title>
        <authorList>
            <person name="Kirkness E."/>
            <person name="Hannick L."/>
            <person name="Hass B."/>
            <person name="Bruggner R."/>
            <person name="Lawson D."/>
            <person name="Bidwell S."/>
            <person name="Joardar V."/>
            <person name="Caler E."/>
            <person name="Walenz B."/>
            <person name="Inman J."/>
            <person name="Schobel S."/>
            <person name="Galinsky K."/>
            <person name="Amedeo P."/>
            <person name="Strausberg R."/>
        </authorList>
    </citation>
    <scope>NUCLEOTIDE SEQUENCE</scope>
    <source>
        <strain evidence="2">USDA</strain>
    </source>
</reference>
<dbReference type="InParanoid" id="E0VRZ9"/>
<dbReference type="EMBL" id="DS235639">
    <property type="protein sequence ID" value="EEB16155.1"/>
    <property type="molecule type" value="Genomic_DNA"/>
</dbReference>
<dbReference type="EC" id="2.7.1.145" evidence="2"/>
<dbReference type="CTD" id="8234038"/>
<dbReference type="PANTHER" id="PTHR10513:SF38">
    <property type="entry name" value="DEOXYNUCLEOSIDE KINASE-LIKE PROTEIN"/>
    <property type="match status" value="1"/>
</dbReference>
<dbReference type="EMBL" id="AAZO01004916">
    <property type="status" value="NOT_ANNOTATED_CDS"/>
    <property type="molecule type" value="Genomic_DNA"/>
</dbReference>
<dbReference type="GO" id="GO:0005739">
    <property type="term" value="C:mitochondrion"/>
    <property type="evidence" value="ECO:0007669"/>
    <property type="project" value="TreeGrafter"/>
</dbReference>
<dbReference type="Gene3D" id="3.40.50.300">
    <property type="entry name" value="P-loop containing nucleotide triphosphate hydrolases"/>
    <property type="match status" value="1"/>
</dbReference>
<dbReference type="RefSeq" id="XP_002428893.1">
    <property type="nucleotide sequence ID" value="XM_002428848.1"/>
</dbReference>
<dbReference type="OMA" id="NITVKMF"/>
<keyword evidence="4" id="KW-1185">Reference proteome</keyword>